<reference evidence="1" key="1">
    <citation type="submission" date="2015-07" db="EMBL/GenBank/DDBJ databases">
        <title>MeaNS - Measles Nucleotide Surveillance Program.</title>
        <authorList>
            <person name="Tran T."/>
            <person name="Druce J."/>
        </authorList>
    </citation>
    <scope>NUCLEOTIDE SEQUENCE</scope>
    <source>
        <strain evidence="1">UCB-OBI-ISO-001</strain>
        <tissue evidence="1">Gonad</tissue>
    </source>
</reference>
<organism evidence="1">
    <name type="scientific">Octopus bimaculoides</name>
    <name type="common">California two-spotted octopus</name>
    <dbReference type="NCBI Taxonomy" id="37653"/>
    <lineage>
        <taxon>Eukaryota</taxon>
        <taxon>Metazoa</taxon>
        <taxon>Spiralia</taxon>
        <taxon>Lophotrochozoa</taxon>
        <taxon>Mollusca</taxon>
        <taxon>Cephalopoda</taxon>
        <taxon>Coleoidea</taxon>
        <taxon>Octopodiformes</taxon>
        <taxon>Octopoda</taxon>
        <taxon>Incirrata</taxon>
        <taxon>Octopodidae</taxon>
        <taxon>Octopus</taxon>
    </lineage>
</organism>
<protein>
    <submittedName>
        <fullName evidence="1">Uncharacterized protein</fullName>
    </submittedName>
</protein>
<dbReference type="AlphaFoldDB" id="A0A0L8GKF7"/>
<accession>A0A0L8GKF7</accession>
<proteinExistence type="predicted"/>
<name>A0A0L8GKF7_OCTBM</name>
<sequence>MLQKKNNGKEYVFMKKSTNSLNIPEHAIIQLSFGYKFETNDEIVLKMNNLKFISPNMFSSYLIITSLKHK</sequence>
<gene>
    <name evidence="1" type="ORF">OCBIM_22032041mg</name>
</gene>
<dbReference type="OrthoDB" id="10399285at2759"/>
<evidence type="ECO:0000313" key="1">
    <source>
        <dbReference type="EMBL" id="KOF77491.1"/>
    </source>
</evidence>
<dbReference type="EMBL" id="KQ421413">
    <property type="protein sequence ID" value="KOF77491.1"/>
    <property type="molecule type" value="Genomic_DNA"/>
</dbReference>